<evidence type="ECO:0000313" key="8">
    <source>
        <dbReference type="Proteomes" id="UP001605989"/>
    </source>
</evidence>
<evidence type="ECO:0000256" key="2">
    <source>
        <dbReference type="ARBA" id="ARBA00022692"/>
    </source>
</evidence>
<comment type="subcellular location">
    <subcellularLocation>
        <location evidence="1">Membrane</location>
        <topology evidence="1">Multi-pass membrane protein</topology>
    </subcellularLocation>
</comment>
<dbReference type="EMBL" id="JBIEKR010000014">
    <property type="protein sequence ID" value="MFG6274158.1"/>
    <property type="molecule type" value="Genomic_DNA"/>
</dbReference>
<dbReference type="RefSeq" id="WP_113856462.1">
    <property type="nucleotide sequence ID" value="NZ_CP011940.1"/>
</dbReference>
<evidence type="ECO:0000256" key="5">
    <source>
        <dbReference type="ARBA" id="ARBA00049660"/>
    </source>
</evidence>
<evidence type="ECO:0000256" key="6">
    <source>
        <dbReference type="SAM" id="Phobius"/>
    </source>
</evidence>
<accession>A0ABW7DSW7</accession>
<dbReference type="PROSITE" id="PS01006">
    <property type="entry name" value="FORMATE_NITRITE_TP_2"/>
    <property type="match status" value="1"/>
</dbReference>
<dbReference type="Pfam" id="PF01226">
    <property type="entry name" value="Form_Nir_trans"/>
    <property type="match status" value="1"/>
</dbReference>
<evidence type="ECO:0000256" key="4">
    <source>
        <dbReference type="ARBA" id="ARBA00023136"/>
    </source>
</evidence>
<feature type="transmembrane region" description="Helical" evidence="6">
    <location>
        <begin position="60"/>
        <end position="81"/>
    </location>
</feature>
<proteinExistence type="inferred from homology"/>
<protein>
    <submittedName>
        <fullName evidence="7">Formate/nitrite transporter family protein</fullName>
    </submittedName>
</protein>
<keyword evidence="8" id="KW-1185">Reference proteome</keyword>
<dbReference type="InterPro" id="IPR000292">
    <property type="entry name" value="For/NO2_transpt"/>
</dbReference>
<feature type="transmembrane region" description="Helical" evidence="6">
    <location>
        <begin position="25"/>
        <end position="48"/>
    </location>
</feature>
<dbReference type="Gene3D" id="1.20.1080.10">
    <property type="entry name" value="Glycerol uptake facilitator protein"/>
    <property type="match status" value="1"/>
</dbReference>
<keyword evidence="4 6" id="KW-0472">Membrane</keyword>
<organism evidence="7 8">
    <name type="scientific">Megasphaera hexanoica</name>
    <dbReference type="NCBI Taxonomy" id="1675036"/>
    <lineage>
        <taxon>Bacteria</taxon>
        <taxon>Bacillati</taxon>
        <taxon>Bacillota</taxon>
        <taxon>Negativicutes</taxon>
        <taxon>Veillonellales</taxon>
        <taxon>Veillonellaceae</taxon>
        <taxon>Megasphaera</taxon>
    </lineage>
</organism>
<dbReference type="PANTHER" id="PTHR30520:SF8">
    <property type="entry name" value="NITRITE TRANSPORTER NIRC"/>
    <property type="match status" value="1"/>
</dbReference>
<keyword evidence="3 6" id="KW-1133">Transmembrane helix</keyword>
<dbReference type="InterPro" id="IPR024002">
    <property type="entry name" value="For/NO2_transpt_CS"/>
</dbReference>
<keyword evidence="2 6" id="KW-0812">Transmembrane</keyword>
<sequence length="256" mass="27890">MFQETYDASAKSAAAKVRFLKDNPIGYVMASLLGGAYLGFGILLTYTISGFLGDCPARHIIMGASFGVALSLVIICGAEMFTGNAFVLYNGLRRKLISIKDVLCLWAVCYGGNWLGAVILSLLFYGAGYDTGTTAEAITEAAVMKMSLPPLELFFRGILCNILVCLAIWSSFRCHSDAGKLIMTFWCLYVFYTLGFEHCIANMTVMTLAMLLPAAPDITLAGYGYNLFWVTLGNIAGAVFFLSIPYGWAAYGRKYQ</sequence>
<evidence type="ECO:0000313" key="7">
    <source>
        <dbReference type="EMBL" id="MFG6274158.1"/>
    </source>
</evidence>
<comment type="similarity">
    <text evidence="5">Belongs to the FNT transporter (TC 1.A.16) family.</text>
</comment>
<gene>
    <name evidence="7" type="ORF">ACGTZG_13285</name>
</gene>
<feature type="transmembrane region" description="Helical" evidence="6">
    <location>
        <begin position="153"/>
        <end position="172"/>
    </location>
</feature>
<dbReference type="PANTHER" id="PTHR30520">
    <property type="entry name" value="FORMATE TRANSPORTER-RELATED"/>
    <property type="match status" value="1"/>
</dbReference>
<evidence type="ECO:0000256" key="1">
    <source>
        <dbReference type="ARBA" id="ARBA00004141"/>
    </source>
</evidence>
<dbReference type="Proteomes" id="UP001605989">
    <property type="component" value="Unassembled WGS sequence"/>
</dbReference>
<comment type="caution">
    <text evidence="7">The sequence shown here is derived from an EMBL/GenBank/DDBJ whole genome shotgun (WGS) entry which is preliminary data.</text>
</comment>
<evidence type="ECO:0000256" key="3">
    <source>
        <dbReference type="ARBA" id="ARBA00022989"/>
    </source>
</evidence>
<feature type="transmembrane region" description="Helical" evidence="6">
    <location>
        <begin position="227"/>
        <end position="251"/>
    </location>
</feature>
<feature type="transmembrane region" description="Helical" evidence="6">
    <location>
        <begin position="102"/>
        <end position="125"/>
    </location>
</feature>
<dbReference type="InterPro" id="IPR023271">
    <property type="entry name" value="Aquaporin-like"/>
</dbReference>
<feature type="transmembrane region" description="Helical" evidence="6">
    <location>
        <begin position="184"/>
        <end position="215"/>
    </location>
</feature>
<reference evidence="7 8" key="1">
    <citation type="submission" date="2024-10" db="EMBL/GenBank/DDBJ databases">
        <authorList>
            <person name="Sang B.-I."/>
            <person name="Prabhaharan D."/>
        </authorList>
    </citation>
    <scope>NUCLEOTIDE SEQUENCE [LARGE SCALE GENOMIC DNA]</scope>
    <source>
        <strain evidence="7 8">MH</strain>
    </source>
</reference>
<name>A0ABW7DSW7_9FIRM</name>